<keyword evidence="2" id="KW-1185">Reference proteome</keyword>
<dbReference type="EMBL" id="JAADJZ010000033">
    <property type="protein sequence ID" value="KAF2865463.1"/>
    <property type="molecule type" value="Genomic_DNA"/>
</dbReference>
<dbReference type="Proteomes" id="UP000481861">
    <property type="component" value="Unassembled WGS sequence"/>
</dbReference>
<dbReference type="InterPro" id="IPR053204">
    <property type="entry name" value="Oxopyrrolidines_Biosynth-assoc"/>
</dbReference>
<evidence type="ECO:0008006" key="3">
    <source>
        <dbReference type="Google" id="ProtNLM"/>
    </source>
</evidence>
<comment type="caution">
    <text evidence="1">The sequence shown here is derived from an EMBL/GenBank/DDBJ whole genome shotgun (WGS) entry which is preliminary data.</text>
</comment>
<dbReference type="Pfam" id="PF12311">
    <property type="entry name" value="DUF3632"/>
    <property type="match status" value="1"/>
</dbReference>
<evidence type="ECO:0000313" key="2">
    <source>
        <dbReference type="Proteomes" id="UP000481861"/>
    </source>
</evidence>
<evidence type="ECO:0000313" key="1">
    <source>
        <dbReference type="EMBL" id="KAF2865463.1"/>
    </source>
</evidence>
<gene>
    <name evidence="1" type="ORF">BDV95DRAFT_612605</name>
</gene>
<reference evidence="1 2" key="1">
    <citation type="submission" date="2020-01" db="EMBL/GenBank/DDBJ databases">
        <authorList>
            <consortium name="DOE Joint Genome Institute"/>
            <person name="Haridas S."/>
            <person name="Albert R."/>
            <person name="Binder M."/>
            <person name="Bloem J."/>
            <person name="Labutti K."/>
            <person name="Salamov A."/>
            <person name="Andreopoulos B."/>
            <person name="Baker S.E."/>
            <person name="Barry K."/>
            <person name="Bills G."/>
            <person name="Bluhm B.H."/>
            <person name="Cannon C."/>
            <person name="Castanera R."/>
            <person name="Culley D.E."/>
            <person name="Daum C."/>
            <person name="Ezra D."/>
            <person name="Gonzalez J.B."/>
            <person name="Henrissat B."/>
            <person name="Kuo A."/>
            <person name="Liang C."/>
            <person name="Lipzen A."/>
            <person name="Lutzoni F."/>
            <person name="Magnuson J."/>
            <person name="Mondo S."/>
            <person name="Nolan M."/>
            <person name="Ohm R."/>
            <person name="Pangilinan J."/>
            <person name="Park H.-J.H."/>
            <person name="Ramirez L."/>
            <person name="Alfaro M."/>
            <person name="Sun H."/>
            <person name="Tritt A."/>
            <person name="Yoshinaga Y."/>
            <person name="Zwiers L.-H.L."/>
            <person name="Turgeon B.G."/>
            <person name="Goodwin S.B."/>
            <person name="Spatafora J.W."/>
            <person name="Crous P.W."/>
            <person name="Grigoriev I.V."/>
        </authorList>
    </citation>
    <scope>NUCLEOTIDE SEQUENCE [LARGE SCALE GENOMIC DNA]</scope>
    <source>
        <strain evidence="1 2">CBS 611.86</strain>
    </source>
</reference>
<organism evidence="1 2">
    <name type="scientific">Massariosphaeria phaeospora</name>
    <dbReference type="NCBI Taxonomy" id="100035"/>
    <lineage>
        <taxon>Eukaryota</taxon>
        <taxon>Fungi</taxon>
        <taxon>Dikarya</taxon>
        <taxon>Ascomycota</taxon>
        <taxon>Pezizomycotina</taxon>
        <taxon>Dothideomycetes</taxon>
        <taxon>Pleosporomycetidae</taxon>
        <taxon>Pleosporales</taxon>
        <taxon>Pleosporales incertae sedis</taxon>
        <taxon>Massariosphaeria</taxon>
    </lineage>
</organism>
<dbReference type="InterPro" id="IPR022085">
    <property type="entry name" value="OpdG"/>
</dbReference>
<dbReference type="OrthoDB" id="3350591at2759"/>
<dbReference type="PANTHER" id="PTHR38797">
    <property type="entry name" value="NUCLEAR PORE COMPLEX PROTEIN NUP85-RELATED"/>
    <property type="match status" value="1"/>
</dbReference>
<proteinExistence type="predicted"/>
<name>A0A7C8M4I3_9PLEO</name>
<dbReference type="AlphaFoldDB" id="A0A7C8M4I3"/>
<sequence length="280" mass="31647">MEVDLSSIDILETLDDDPTLLNAITATLQSPQDSETKARQVTDSILLYCAEAYSSTRLSGDLTQVWWILTDIACLVPPNHPWQDTLVEAVRLLRTQGGEATAGHRLWSDLPDLSLILRDKWYDPTTEPALREITPEDLSKWQNLNSFTARLTDKHFSPWLNFPIWEIRNALEDAPASGAAMRCRLWVACEWILRCGDVLFDSMCTREELDENSARVLSLGQLSAIEDTDIAPLSVERWAFWKKRLVEIGAGRGELQLGDSMCGRILDTLQHMANVEKGYE</sequence>
<protein>
    <recommendedName>
        <fullName evidence="3">Fungal-specific transcription factor domain-containing protein</fullName>
    </recommendedName>
</protein>
<accession>A0A7C8M4I3</accession>
<dbReference type="PANTHER" id="PTHR38797:SF4">
    <property type="entry name" value="NUCLEAR PORE COMPLEX PROTEIN NUP85"/>
    <property type="match status" value="1"/>
</dbReference>